<dbReference type="EMBL" id="JASNQZ010000005">
    <property type="protein sequence ID" value="KAL0957495.1"/>
    <property type="molecule type" value="Genomic_DNA"/>
</dbReference>
<organism evidence="1 2">
    <name type="scientific">Hohenbuehelia grisea</name>
    <dbReference type="NCBI Taxonomy" id="104357"/>
    <lineage>
        <taxon>Eukaryota</taxon>
        <taxon>Fungi</taxon>
        <taxon>Dikarya</taxon>
        <taxon>Basidiomycota</taxon>
        <taxon>Agaricomycotina</taxon>
        <taxon>Agaricomycetes</taxon>
        <taxon>Agaricomycetidae</taxon>
        <taxon>Agaricales</taxon>
        <taxon>Pleurotineae</taxon>
        <taxon>Pleurotaceae</taxon>
        <taxon>Hohenbuehelia</taxon>
    </lineage>
</organism>
<evidence type="ECO:0000313" key="1">
    <source>
        <dbReference type="EMBL" id="KAL0957495.1"/>
    </source>
</evidence>
<name>A0ABR3JPX4_9AGAR</name>
<comment type="caution">
    <text evidence="1">The sequence shown here is derived from an EMBL/GenBank/DDBJ whole genome shotgun (WGS) entry which is preliminary data.</text>
</comment>
<proteinExistence type="predicted"/>
<dbReference type="Proteomes" id="UP001556367">
    <property type="component" value="Unassembled WGS sequence"/>
</dbReference>
<gene>
    <name evidence="1" type="ORF">HGRIS_001288</name>
</gene>
<reference evidence="2" key="1">
    <citation type="submission" date="2024-06" db="EMBL/GenBank/DDBJ databases">
        <title>Multi-omics analyses provide insights into the biosynthesis of the anticancer antibiotic pleurotin in Hohenbuehelia grisea.</title>
        <authorList>
            <person name="Weaver J.A."/>
            <person name="Alberti F."/>
        </authorList>
    </citation>
    <scope>NUCLEOTIDE SEQUENCE [LARGE SCALE GENOMIC DNA]</scope>
    <source>
        <strain evidence="2">T-177</strain>
    </source>
</reference>
<accession>A0ABR3JPX4</accession>
<keyword evidence="2" id="KW-1185">Reference proteome</keyword>
<evidence type="ECO:0000313" key="2">
    <source>
        <dbReference type="Proteomes" id="UP001556367"/>
    </source>
</evidence>
<protein>
    <submittedName>
        <fullName evidence="1">Uncharacterized protein</fullName>
    </submittedName>
</protein>
<sequence length="99" mass="11339">MCTTLVGIFYAAPMIHGTPIALTTVWSHAQGSFRATVWLLSAQHIENYIAKTLEPLVFIRAFHTVFLIIFPSQTSIERIDPSHFLHCLTYIPSDLLWYF</sequence>